<comment type="caution">
    <text evidence="1">The sequence shown here is derived from an EMBL/GenBank/DDBJ whole genome shotgun (WGS) entry which is preliminary data.</text>
</comment>
<protein>
    <recommendedName>
        <fullName evidence="2">NADP-dependent oxidoreductase domain-containing protein</fullName>
    </recommendedName>
</protein>
<sequence length="129" mass="14592">AGDAAYSGDTRKSVFEAVRKHDIGVITIKPFGGGGLFRTHLKFGTKTDSTERDYELARLTLAYILCNGAISATVPGMTTVDEVDNNVRASAKRLALLDQNGMWKLYEATEQMWVNFPNDYRWLRDWEWV</sequence>
<evidence type="ECO:0008006" key="2">
    <source>
        <dbReference type="Google" id="ProtNLM"/>
    </source>
</evidence>
<dbReference type="InterPro" id="IPR036812">
    <property type="entry name" value="NAD(P)_OxRdtase_dom_sf"/>
</dbReference>
<dbReference type="Gene3D" id="3.20.20.100">
    <property type="entry name" value="NADP-dependent oxidoreductase domain"/>
    <property type="match status" value="1"/>
</dbReference>
<dbReference type="EMBL" id="BART01031625">
    <property type="protein sequence ID" value="GAH16214.1"/>
    <property type="molecule type" value="Genomic_DNA"/>
</dbReference>
<evidence type="ECO:0000313" key="1">
    <source>
        <dbReference type="EMBL" id="GAH16214.1"/>
    </source>
</evidence>
<gene>
    <name evidence="1" type="ORF">S01H4_54893</name>
</gene>
<proteinExistence type="predicted"/>
<accession>X1EGE4</accession>
<name>X1EGE4_9ZZZZ</name>
<dbReference type="AlphaFoldDB" id="X1EGE4"/>
<dbReference type="SUPFAM" id="SSF51430">
    <property type="entry name" value="NAD(P)-linked oxidoreductase"/>
    <property type="match status" value="1"/>
</dbReference>
<reference evidence="1" key="1">
    <citation type="journal article" date="2014" name="Front. Microbiol.">
        <title>High frequency of phylogenetically diverse reductive dehalogenase-homologous genes in deep subseafloor sedimentary metagenomes.</title>
        <authorList>
            <person name="Kawai M."/>
            <person name="Futagami T."/>
            <person name="Toyoda A."/>
            <person name="Takaki Y."/>
            <person name="Nishi S."/>
            <person name="Hori S."/>
            <person name="Arai W."/>
            <person name="Tsubouchi T."/>
            <person name="Morono Y."/>
            <person name="Uchiyama I."/>
            <person name="Ito T."/>
            <person name="Fujiyama A."/>
            <person name="Inagaki F."/>
            <person name="Takami H."/>
        </authorList>
    </citation>
    <scope>NUCLEOTIDE SEQUENCE</scope>
    <source>
        <strain evidence="1">Expedition CK06-06</strain>
    </source>
</reference>
<feature type="non-terminal residue" evidence="1">
    <location>
        <position position="1"/>
    </location>
</feature>
<organism evidence="1">
    <name type="scientific">marine sediment metagenome</name>
    <dbReference type="NCBI Taxonomy" id="412755"/>
    <lineage>
        <taxon>unclassified sequences</taxon>
        <taxon>metagenomes</taxon>
        <taxon>ecological metagenomes</taxon>
    </lineage>
</organism>